<sequence length="94" mass="11308">MLFAVKHITKHCIVVHFCQSKHVFIPVTKLLARWLHQKLNVVQLQKKQHVHEKEMQRQKLQQEKKLQDEELLARKLQEKLQDEELLAGKLQEKL</sequence>
<evidence type="ECO:0000313" key="2">
    <source>
        <dbReference type="EMBL" id="KKK78859.1"/>
    </source>
</evidence>
<keyword evidence="1" id="KW-0175">Coiled coil</keyword>
<evidence type="ECO:0000256" key="1">
    <source>
        <dbReference type="SAM" id="Coils"/>
    </source>
</evidence>
<accession>A0A0F9AK61</accession>
<feature type="non-terminal residue" evidence="2">
    <location>
        <position position="94"/>
    </location>
</feature>
<name>A0A0F9AK61_9ZZZZ</name>
<proteinExistence type="predicted"/>
<reference evidence="2" key="1">
    <citation type="journal article" date="2015" name="Nature">
        <title>Complex archaea that bridge the gap between prokaryotes and eukaryotes.</title>
        <authorList>
            <person name="Spang A."/>
            <person name="Saw J.H."/>
            <person name="Jorgensen S.L."/>
            <person name="Zaremba-Niedzwiedzka K."/>
            <person name="Martijn J."/>
            <person name="Lind A.E."/>
            <person name="van Eijk R."/>
            <person name="Schleper C."/>
            <person name="Guy L."/>
            <person name="Ettema T.J."/>
        </authorList>
    </citation>
    <scope>NUCLEOTIDE SEQUENCE</scope>
</reference>
<feature type="coiled-coil region" evidence="1">
    <location>
        <begin position="50"/>
        <end position="93"/>
    </location>
</feature>
<gene>
    <name evidence="2" type="ORF">LCGC14_2839310</name>
</gene>
<dbReference type="AlphaFoldDB" id="A0A0F9AK61"/>
<dbReference type="EMBL" id="LAZR01054293">
    <property type="protein sequence ID" value="KKK78859.1"/>
    <property type="molecule type" value="Genomic_DNA"/>
</dbReference>
<comment type="caution">
    <text evidence="2">The sequence shown here is derived from an EMBL/GenBank/DDBJ whole genome shotgun (WGS) entry which is preliminary data.</text>
</comment>
<organism evidence="2">
    <name type="scientific">marine sediment metagenome</name>
    <dbReference type="NCBI Taxonomy" id="412755"/>
    <lineage>
        <taxon>unclassified sequences</taxon>
        <taxon>metagenomes</taxon>
        <taxon>ecological metagenomes</taxon>
    </lineage>
</organism>
<protein>
    <submittedName>
        <fullName evidence="2">Uncharacterized protein</fullName>
    </submittedName>
</protein>